<dbReference type="AlphaFoldDB" id="A0A9P1NAW6"/>
<evidence type="ECO:0000256" key="1">
    <source>
        <dbReference type="SAM" id="SignalP"/>
    </source>
</evidence>
<dbReference type="PANTHER" id="PTHR21690:SF2">
    <property type="entry name" value="CUB DOMAIN-CONTAINING PROTEIN-RELATED"/>
    <property type="match status" value="1"/>
</dbReference>
<organism evidence="2 3">
    <name type="scientific">Caenorhabditis angaria</name>
    <dbReference type="NCBI Taxonomy" id="860376"/>
    <lineage>
        <taxon>Eukaryota</taxon>
        <taxon>Metazoa</taxon>
        <taxon>Ecdysozoa</taxon>
        <taxon>Nematoda</taxon>
        <taxon>Chromadorea</taxon>
        <taxon>Rhabditida</taxon>
        <taxon>Rhabditina</taxon>
        <taxon>Rhabditomorpha</taxon>
        <taxon>Rhabditoidea</taxon>
        <taxon>Rhabditidae</taxon>
        <taxon>Peloderinae</taxon>
        <taxon>Caenorhabditis</taxon>
    </lineage>
</organism>
<keyword evidence="1" id="KW-0732">Signal</keyword>
<protein>
    <recommendedName>
        <fullName evidence="4">DOMON domain-containing protein</fullName>
    </recommendedName>
</protein>
<proteinExistence type="predicted"/>
<dbReference type="PANTHER" id="PTHR21690">
    <property type="entry name" value="CUB DOMAIN-CONTAINING PROTEIN-RELATED"/>
    <property type="match status" value="1"/>
</dbReference>
<reference evidence="2" key="1">
    <citation type="submission" date="2022-11" db="EMBL/GenBank/DDBJ databases">
        <authorList>
            <person name="Kikuchi T."/>
        </authorList>
    </citation>
    <scope>NUCLEOTIDE SEQUENCE</scope>
    <source>
        <strain evidence="2">PS1010</strain>
    </source>
</reference>
<comment type="caution">
    <text evidence="2">The sequence shown here is derived from an EMBL/GenBank/DDBJ whole genome shotgun (WGS) entry which is preliminary data.</text>
</comment>
<keyword evidence="3" id="KW-1185">Reference proteome</keyword>
<dbReference type="EMBL" id="CANHGI010000006">
    <property type="protein sequence ID" value="CAI5454707.1"/>
    <property type="molecule type" value="Genomic_DNA"/>
</dbReference>
<dbReference type="Proteomes" id="UP001152747">
    <property type="component" value="Unassembled WGS sequence"/>
</dbReference>
<gene>
    <name evidence="2" type="ORF">CAMP_LOCUS17344</name>
</gene>
<name>A0A9P1NAW6_9PELO</name>
<sequence>MFKTGILLLLIFTNGIKSSCKCYQNFPTTGKIVEVSNAFDANTFESCYKSPCAFVANSGDNNVGWNSVSISWVNIYDPTGNITIYDGVDEKSPVIATVQSPSKSSSTTTSFQSSTETIYIKYTQTIITAGNSYYGTIQAGGSLPTIKQN</sequence>
<evidence type="ECO:0000313" key="3">
    <source>
        <dbReference type="Proteomes" id="UP001152747"/>
    </source>
</evidence>
<accession>A0A9P1NAW6</accession>
<evidence type="ECO:0008006" key="4">
    <source>
        <dbReference type="Google" id="ProtNLM"/>
    </source>
</evidence>
<feature type="signal peptide" evidence="1">
    <location>
        <begin position="1"/>
        <end position="18"/>
    </location>
</feature>
<evidence type="ECO:0000313" key="2">
    <source>
        <dbReference type="EMBL" id="CAI5454707.1"/>
    </source>
</evidence>
<feature type="chain" id="PRO_5040269552" description="DOMON domain-containing protein" evidence="1">
    <location>
        <begin position="19"/>
        <end position="149"/>
    </location>
</feature>